<organism evidence="2 3">
    <name type="scientific">Hyphodiscus hymeniophilus</name>
    <dbReference type="NCBI Taxonomy" id="353542"/>
    <lineage>
        <taxon>Eukaryota</taxon>
        <taxon>Fungi</taxon>
        <taxon>Dikarya</taxon>
        <taxon>Ascomycota</taxon>
        <taxon>Pezizomycotina</taxon>
        <taxon>Leotiomycetes</taxon>
        <taxon>Helotiales</taxon>
        <taxon>Hyphodiscaceae</taxon>
        <taxon>Hyphodiscus</taxon>
    </lineage>
</organism>
<evidence type="ECO:0000256" key="1">
    <source>
        <dbReference type="SAM" id="MobiDB-lite"/>
    </source>
</evidence>
<dbReference type="Pfam" id="PF09692">
    <property type="entry name" value="Arb1"/>
    <property type="match status" value="1"/>
</dbReference>
<gene>
    <name evidence="2" type="ORF">D0Z07_0506</name>
</gene>
<accession>A0A9P7B103</accession>
<dbReference type="AlphaFoldDB" id="A0A9P7B103"/>
<name>A0A9P7B103_9HELO</name>
<feature type="region of interest" description="Disordered" evidence="1">
    <location>
        <begin position="1"/>
        <end position="37"/>
    </location>
</feature>
<reference evidence="2" key="1">
    <citation type="submission" date="2019-07" db="EMBL/GenBank/DDBJ databases">
        <title>Hyphodiscus hymeniophilus genome sequencing and assembly.</title>
        <authorList>
            <person name="Kramer G."/>
            <person name="Nodwell J."/>
        </authorList>
    </citation>
    <scope>NUCLEOTIDE SEQUENCE</scope>
    <source>
        <strain evidence="2">ATCC 34498</strain>
    </source>
</reference>
<dbReference type="GO" id="GO:0033167">
    <property type="term" value="C:ARC complex"/>
    <property type="evidence" value="ECO:0007669"/>
    <property type="project" value="InterPro"/>
</dbReference>
<dbReference type="GO" id="GO:0031047">
    <property type="term" value="P:regulatory ncRNA-mediated gene silencing"/>
    <property type="evidence" value="ECO:0007669"/>
    <property type="project" value="InterPro"/>
</dbReference>
<evidence type="ECO:0000313" key="3">
    <source>
        <dbReference type="Proteomes" id="UP000785200"/>
    </source>
</evidence>
<dbReference type="EMBL" id="VNKQ01000002">
    <property type="protein sequence ID" value="KAG0652711.1"/>
    <property type="molecule type" value="Genomic_DNA"/>
</dbReference>
<dbReference type="InterPro" id="IPR018606">
    <property type="entry name" value="Arb1"/>
</dbReference>
<proteinExistence type="predicted"/>
<dbReference type="OrthoDB" id="435402at2759"/>
<evidence type="ECO:0000313" key="2">
    <source>
        <dbReference type="EMBL" id="KAG0652711.1"/>
    </source>
</evidence>
<sequence>MPPGELKKKKKKSSGKGKSKKGITGFEEFYADPPITPDEHDEECDLYDARIQTCIQRYRRRRNLDESRALIITKFLVLGGVEASPTKGFTGGLDKETIENSTADEIAAIQATDFVRSGTTNSKYYDPLKPEGWVVDFEGVVKGFLWANFLHVGISLLNNCSSNTAPQRIGCADKQITTYCSVVKNFLNYVLAHAVCPEYTDNILAARHVCDMAESELLSMNYLRGGLPGDFNIAASTLYGGRYKGNQLANEQWGTPVVTDPDLDVLEAQTIFKTAIALSGTDEMFNAVMAEEVEIIGSQRRFMEVIKIELPSPETIAQYLSVSKTVGKDNYCRSLGLMHVKAWEGPGIVEEDMTDDEDNDHKTSNNGLIETFWLEHEILKHCFLGLKLDVTVHELNIGIKFFDDLPGLFCSFFTYLPNEKMIGWKEPKVRPRKTILMWRKRQ</sequence>
<protein>
    <submittedName>
        <fullName evidence="2">Argonaute-binding 1</fullName>
    </submittedName>
</protein>
<keyword evidence="3" id="KW-1185">Reference proteome</keyword>
<dbReference type="Proteomes" id="UP000785200">
    <property type="component" value="Unassembled WGS sequence"/>
</dbReference>
<feature type="compositionally biased region" description="Basic residues" evidence="1">
    <location>
        <begin position="7"/>
        <end position="21"/>
    </location>
</feature>
<comment type="caution">
    <text evidence="2">The sequence shown here is derived from an EMBL/GenBank/DDBJ whole genome shotgun (WGS) entry which is preliminary data.</text>
</comment>